<name>A0A956NG61_UNCEI</name>
<protein>
    <submittedName>
        <fullName evidence="1">Uncharacterized protein</fullName>
    </submittedName>
</protein>
<organism evidence="1 2">
    <name type="scientific">Eiseniibacteriota bacterium</name>
    <dbReference type="NCBI Taxonomy" id="2212470"/>
    <lineage>
        <taxon>Bacteria</taxon>
        <taxon>Candidatus Eiseniibacteriota</taxon>
    </lineage>
</organism>
<comment type="caution">
    <text evidence="1">The sequence shown here is derived from an EMBL/GenBank/DDBJ whole genome shotgun (WGS) entry which is preliminary data.</text>
</comment>
<accession>A0A956NG61</accession>
<evidence type="ECO:0000313" key="1">
    <source>
        <dbReference type="EMBL" id="MCA9758563.1"/>
    </source>
</evidence>
<dbReference type="EMBL" id="JAGQHS010000185">
    <property type="protein sequence ID" value="MCA9758563.1"/>
    <property type="molecule type" value="Genomic_DNA"/>
</dbReference>
<gene>
    <name evidence="1" type="ORF">KDA27_22395</name>
</gene>
<proteinExistence type="predicted"/>
<reference evidence="1" key="1">
    <citation type="submission" date="2020-04" db="EMBL/GenBank/DDBJ databases">
        <authorList>
            <person name="Zhang T."/>
        </authorList>
    </citation>
    <scope>NUCLEOTIDE SEQUENCE</scope>
    <source>
        <strain evidence="1">HKST-UBA02</strain>
    </source>
</reference>
<dbReference type="AlphaFoldDB" id="A0A956NG61"/>
<sequence>MIPPLPRRDSFSAAIDGIDPSLPGVDLELFELVAHQLDRFHALGPFERRDPAFRILDGLASWARTWGGQGSPYERVLLQVWNPTQTWLNATFVDLFPNEAVVVNSLPLPRFVTMQGLGSSIALVLSHRPTWTIGAALLTENMDAAAASWALIHGIEQKLANGWTGEEMIGWIVGGRIERDGPRFSLIRQALLEARVPDDRIDSPWSPRTPDTGPIHAFFDRTEGTLRPFNPGFDPVYYNMRTRLDREASRVRSTKEDPMLIWAFQEVR</sequence>
<dbReference type="Proteomes" id="UP000739538">
    <property type="component" value="Unassembled WGS sequence"/>
</dbReference>
<evidence type="ECO:0000313" key="2">
    <source>
        <dbReference type="Proteomes" id="UP000739538"/>
    </source>
</evidence>
<reference evidence="1" key="2">
    <citation type="journal article" date="2021" name="Microbiome">
        <title>Successional dynamics and alternative stable states in a saline activated sludge microbial community over 9 years.</title>
        <authorList>
            <person name="Wang Y."/>
            <person name="Ye J."/>
            <person name="Ju F."/>
            <person name="Liu L."/>
            <person name="Boyd J.A."/>
            <person name="Deng Y."/>
            <person name="Parks D.H."/>
            <person name="Jiang X."/>
            <person name="Yin X."/>
            <person name="Woodcroft B.J."/>
            <person name="Tyson G.W."/>
            <person name="Hugenholtz P."/>
            <person name="Polz M.F."/>
            <person name="Zhang T."/>
        </authorList>
    </citation>
    <scope>NUCLEOTIDE SEQUENCE</scope>
    <source>
        <strain evidence="1">HKST-UBA02</strain>
    </source>
</reference>